<evidence type="ECO:0000259" key="14">
    <source>
        <dbReference type="Pfam" id="PF00330"/>
    </source>
</evidence>
<proteinExistence type="inferred from homology"/>
<feature type="binding site" evidence="13">
    <location>
        <position position="416"/>
    </location>
    <ligand>
        <name>[4Fe-4S] cluster</name>
        <dbReference type="ChEBI" id="CHEBI:49883"/>
    </ligand>
</feature>
<dbReference type="AlphaFoldDB" id="A0A6I6L8M8"/>
<dbReference type="UniPathway" id="UPA00048">
    <property type="reaction ID" value="UER00071"/>
</dbReference>
<dbReference type="GO" id="GO:0003861">
    <property type="term" value="F:3-isopropylmalate dehydratase activity"/>
    <property type="evidence" value="ECO:0007669"/>
    <property type="project" value="UniProtKB-UniRule"/>
</dbReference>
<keyword evidence="9 13" id="KW-0408">Iron</keyword>
<dbReference type="FunFam" id="3.30.499.10:FF:000007">
    <property type="entry name" value="3-isopropylmalate dehydratase large subunit"/>
    <property type="match status" value="1"/>
</dbReference>
<keyword evidence="16" id="KW-1185">Reference proteome</keyword>
<dbReference type="PROSITE" id="PS01244">
    <property type="entry name" value="ACONITASE_2"/>
    <property type="match status" value="1"/>
</dbReference>
<sequence length="476" mass="50306">MSAPQTLYEKIWNAHVVEQRDDGTCLIFIDRHLVHEVTSPQAFEGLRVAGRTVRRPDLTLAVPDHNLPTTARRDGAGNRIPIADPESAAQLDALERNAPAFGIRYIADADLEQGIVHVVGPEQGFSLPGTTIVCGDSHTASHGGLGALAFGIGTSEVEHVLATQTLQLKQSKSMEVRVDGELGPGVSAKDVVLHITGVLGASGGTGYVIEYTGSVIRALSIEGRLTISNMAIEHGARAGLVAPDDVTFAYLKGRPMAPKGAQWDAAVAYWRSLATDAGAAYDKVVIIDAADIAPSVTWGTSPEDVLPITGSIPDPASFADPSKQVAAQKSLDYMGLSAGTKLTEIEVQNIFIGSCTNSRIEDLRAAAAVLKNRKKADAVKWAIVVPGSGLVKRQAEEEGLDRIFTDAGFEWREPGCSACLGMNPDKVPPGERCASTSNRNFVGRQGPGARTHLVSPAMAAAAAVTGRLTDVRELNR</sequence>
<evidence type="ECO:0000256" key="3">
    <source>
        <dbReference type="ARBA" id="ARBA00004729"/>
    </source>
</evidence>
<accession>A0A6I6L8M8</accession>
<dbReference type="InterPro" id="IPR033941">
    <property type="entry name" value="IPMI_cat"/>
</dbReference>
<evidence type="ECO:0000256" key="7">
    <source>
        <dbReference type="ARBA" id="ARBA00022605"/>
    </source>
</evidence>
<evidence type="ECO:0000256" key="9">
    <source>
        <dbReference type="ARBA" id="ARBA00023004"/>
    </source>
</evidence>
<dbReference type="OrthoDB" id="9802769at2"/>
<dbReference type="PROSITE" id="PS00450">
    <property type="entry name" value="ACONITASE_1"/>
    <property type="match status" value="1"/>
</dbReference>
<comment type="subunit">
    <text evidence="4 13">Heterodimer of LeuC and LeuD.</text>
</comment>
<feature type="binding site" evidence="13">
    <location>
        <position position="419"/>
    </location>
    <ligand>
        <name>[4Fe-4S] cluster</name>
        <dbReference type="ChEBI" id="CHEBI:49883"/>
    </ligand>
</feature>
<dbReference type="InterPro" id="IPR004430">
    <property type="entry name" value="3-IsopropMal_deHydase_lsu"/>
</dbReference>
<evidence type="ECO:0000256" key="4">
    <source>
        <dbReference type="ARBA" id="ARBA00011271"/>
    </source>
</evidence>
<keyword evidence="11 13" id="KW-0456">Lyase</keyword>
<evidence type="ECO:0000256" key="6">
    <source>
        <dbReference type="ARBA" id="ARBA00022485"/>
    </source>
</evidence>
<evidence type="ECO:0000256" key="11">
    <source>
        <dbReference type="ARBA" id="ARBA00023239"/>
    </source>
</evidence>
<evidence type="ECO:0000313" key="16">
    <source>
        <dbReference type="Proteomes" id="UP000428803"/>
    </source>
</evidence>
<comment type="pathway">
    <text evidence="3 13">Amino-acid biosynthesis; L-leucine biosynthesis; L-leucine from 3-methyl-2-oxobutanoate: step 2/4.</text>
</comment>
<dbReference type="GO" id="GO:0051539">
    <property type="term" value="F:4 iron, 4 sulfur cluster binding"/>
    <property type="evidence" value="ECO:0007669"/>
    <property type="project" value="UniProtKB-KW"/>
</dbReference>
<dbReference type="CDD" id="cd01583">
    <property type="entry name" value="IPMI"/>
    <property type="match status" value="1"/>
</dbReference>
<dbReference type="Gene3D" id="3.30.499.10">
    <property type="entry name" value="Aconitase, domain 3"/>
    <property type="match status" value="2"/>
</dbReference>
<dbReference type="KEGG" id="slaa:EUU25_11295"/>
<feature type="domain" description="Aconitase/3-isopropylmalate dehydratase large subunit alpha/beta/alpha" evidence="14">
    <location>
        <begin position="9"/>
        <end position="466"/>
    </location>
</feature>
<dbReference type="NCBIfam" id="NF004016">
    <property type="entry name" value="PRK05478.1"/>
    <property type="match status" value="1"/>
</dbReference>
<evidence type="ECO:0000256" key="1">
    <source>
        <dbReference type="ARBA" id="ARBA00000491"/>
    </source>
</evidence>
<dbReference type="NCBIfam" id="TIGR00170">
    <property type="entry name" value="leuC"/>
    <property type="match status" value="1"/>
</dbReference>
<dbReference type="GO" id="GO:0046872">
    <property type="term" value="F:metal ion binding"/>
    <property type="evidence" value="ECO:0007669"/>
    <property type="project" value="UniProtKB-KW"/>
</dbReference>
<name>A0A6I6L8M8_9SPHN</name>
<dbReference type="InterPro" id="IPR001030">
    <property type="entry name" value="Acoase/IPM_deHydtase_lsu_aba"/>
</dbReference>
<dbReference type="InterPro" id="IPR050067">
    <property type="entry name" value="IPM_dehydratase_rel_enz"/>
</dbReference>
<keyword evidence="5 13" id="KW-0432">Leucine biosynthesis</keyword>
<comment type="function">
    <text evidence="2 13">Catalyzes the isomerization between 2-isopropylmalate and 3-isopropylmalate, via the formation of 2-isopropylmaleate.</text>
</comment>
<dbReference type="HAMAP" id="MF_01026">
    <property type="entry name" value="LeuC_type1"/>
    <property type="match status" value="1"/>
</dbReference>
<feature type="binding site" evidence="13">
    <location>
        <position position="355"/>
    </location>
    <ligand>
        <name>[4Fe-4S] cluster</name>
        <dbReference type="ChEBI" id="CHEBI:49883"/>
    </ligand>
</feature>
<evidence type="ECO:0000256" key="13">
    <source>
        <dbReference type="HAMAP-Rule" id="MF_01026"/>
    </source>
</evidence>
<evidence type="ECO:0000256" key="8">
    <source>
        <dbReference type="ARBA" id="ARBA00022723"/>
    </source>
</evidence>
<dbReference type="GO" id="GO:0009098">
    <property type="term" value="P:L-leucine biosynthetic process"/>
    <property type="evidence" value="ECO:0007669"/>
    <property type="project" value="UniProtKB-UniRule"/>
</dbReference>
<dbReference type="PRINTS" id="PR00415">
    <property type="entry name" value="ACONITASE"/>
</dbReference>
<dbReference type="InterPro" id="IPR015931">
    <property type="entry name" value="Acnase/IPM_dHydase_lsu_aba_1/3"/>
</dbReference>
<keyword evidence="10 13" id="KW-0411">Iron-sulfur</keyword>
<dbReference type="EMBL" id="CP035733">
    <property type="protein sequence ID" value="QGY81144.1"/>
    <property type="molecule type" value="Genomic_DNA"/>
</dbReference>
<keyword evidence="6 13" id="KW-0004">4Fe-4S</keyword>
<dbReference type="PANTHER" id="PTHR43822">
    <property type="entry name" value="HOMOACONITASE, MITOCHONDRIAL-RELATED"/>
    <property type="match status" value="1"/>
</dbReference>
<organism evidence="15 16">
    <name type="scientific">Sphingorhabdus lacus</name>
    <dbReference type="NCBI Taxonomy" id="392610"/>
    <lineage>
        <taxon>Bacteria</taxon>
        <taxon>Pseudomonadati</taxon>
        <taxon>Pseudomonadota</taxon>
        <taxon>Alphaproteobacteria</taxon>
        <taxon>Sphingomonadales</taxon>
        <taxon>Sphingomonadaceae</taxon>
        <taxon>Sphingorhabdus</taxon>
    </lineage>
</organism>
<keyword evidence="8 13" id="KW-0479">Metal-binding</keyword>
<evidence type="ECO:0000256" key="12">
    <source>
        <dbReference type="ARBA" id="ARBA00023304"/>
    </source>
</evidence>
<keyword evidence="7 13" id="KW-0028">Amino-acid biosynthesis</keyword>
<dbReference type="SUPFAM" id="SSF53732">
    <property type="entry name" value="Aconitase iron-sulfur domain"/>
    <property type="match status" value="1"/>
</dbReference>
<dbReference type="EC" id="4.2.1.33" evidence="13"/>
<dbReference type="RefSeq" id="WP_158901046.1">
    <property type="nucleotide sequence ID" value="NZ_CP035733.1"/>
</dbReference>
<reference evidence="16" key="1">
    <citation type="submission" date="2019-01" db="EMBL/GenBank/DDBJ databases">
        <title>Sphingorhabdus lacus sp.nov., isolated from an oligotrophic freshwater lake.</title>
        <authorList>
            <person name="Park M."/>
        </authorList>
    </citation>
    <scope>NUCLEOTIDE SEQUENCE [LARGE SCALE GENOMIC DNA]</scope>
    <source>
        <strain evidence="16">IMCC1753</strain>
    </source>
</reference>
<gene>
    <name evidence="13 15" type="primary">leuC</name>
    <name evidence="15" type="ORF">EUU25_11295</name>
</gene>
<evidence type="ECO:0000256" key="5">
    <source>
        <dbReference type="ARBA" id="ARBA00022430"/>
    </source>
</evidence>
<keyword evidence="12 13" id="KW-0100">Branched-chain amino acid biosynthesis</keyword>
<protein>
    <recommendedName>
        <fullName evidence="13">3-isopropylmalate dehydratase large subunit</fullName>
        <ecNumber evidence="13">4.2.1.33</ecNumber>
    </recommendedName>
    <alternativeName>
        <fullName evidence="13">Alpha-IPM isomerase</fullName>
        <shortName evidence="13">IPMI</shortName>
    </alternativeName>
    <alternativeName>
        <fullName evidence="13">Isopropylmalate isomerase</fullName>
    </alternativeName>
</protein>
<dbReference type="Pfam" id="PF00330">
    <property type="entry name" value="Aconitase"/>
    <property type="match status" value="1"/>
</dbReference>
<evidence type="ECO:0000256" key="10">
    <source>
        <dbReference type="ARBA" id="ARBA00023014"/>
    </source>
</evidence>
<comment type="cofactor">
    <cofactor evidence="13">
        <name>[4Fe-4S] cluster</name>
        <dbReference type="ChEBI" id="CHEBI:49883"/>
    </cofactor>
    <text evidence="13">Binds 1 [4Fe-4S] cluster per subunit.</text>
</comment>
<dbReference type="NCBIfam" id="NF009116">
    <property type="entry name" value="PRK12466.1"/>
    <property type="match status" value="1"/>
</dbReference>
<evidence type="ECO:0000313" key="15">
    <source>
        <dbReference type="EMBL" id="QGY81144.1"/>
    </source>
</evidence>
<dbReference type="InterPro" id="IPR018136">
    <property type="entry name" value="Aconitase_4Fe-4S_BS"/>
</dbReference>
<dbReference type="InterPro" id="IPR036008">
    <property type="entry name" value="Aconitase_4Fe-4S_dom"/>
</dbReference>
<dbReference type="Proteomes" id="UP000428803">
    <property type="component" value="Chromosome"/>
</dbReference>
<dbReference type="PANTHER" id="PTHR43822:SF9">
    <property type="entry name" value="3-ISOPROPYLMALATE DEHYDRATASE"/>
    <property type="match status" value="1"/>
</dbReference>
<comment type="similarity">
    <text evidence="13">Belongs to the aconitase/IPM isomerase family. LeuC type 1 subfamily.</text>
</comment>
<comment type="catalytic activity">
    <reaction evidence="1 13">
        <text>(2R,3S)-3-isopropylmalate = (2S)-2-isopropylmalate</text>
        <dbReference type="Rhea" id="RHEA:32287"/>
        <dbReference type="ChEBI" id="CHEBI:1178"/>
        <dbReference type="ChEBI" id="CHEBI:35121"/>
        <dbReference type="EC" id="4.2.1.33"/>
    </reaction>
</comment>
<evidence type="ECO:0000256" key="2">
    <source>
        <dbReference type="ARBA" id="ARBA00002695"/>
    </source>
</evidence>